<dbReference type="InterPro" id="IPR017961">
    <property type="entry name" value="DNA_pol_Y-fam_little_finger"/>
</dbReference>
<organism evidence="18 19">
    <name type="scientific">Achlya hypogyna</name>
    <name type="common">Oomycete</name>
    <name type="synonym">Protoachlya hypogyna</name>
    <dbReference type="NCBI Taxonomy" id="1202772"/>
    <lineage>
        <taxon>Eukaryota</taxon>
        <taxon>Sar</taxon>
        <taxon>Stramenopiles</taxon>
        <taxon>Oomycota</taxon>
        <taxon>Saprolegniomycetes</taxon>
        <taxon>Saprolegniales</taxon>
        <taxon>Achlyaceae</taxon>
        <taxon>Achlya</taxon>
    </lineage>
</organism>
<dbReference type="SMART" id="SM00292">
    <property type="entry name" value="BRCT"/>
    <property type="match status" value="1"/>
</dbReference>
<feature type="binding site" evidence="14">
    <location>
        <position position="434"/>
    </location>
    <ligand>
        <name>Mg(2+)</name>
        <dbReference type="ChEBI" id="CHEBI:18420"/>
        <label>1</label>
    </ligand>
</feature>
<dbReference type="GO" id="GO:0017125">
    <property type="term" value="F:deoxycytidyl transferase activity"/>
    <property type="evidence" value="ECO:0007669"/>
    <property type="project" value="TreeGrafter"/>
</dbReference>
<dbReference type="FunFam" id="3.30.1490.100:FF:000001">
    <property type="entry name" value="DNA repair protein REV1"/>
    <property type="match status" value="1"/>
</dbReference>
<dbReference type="Pfam" id="PF00817">
    <property type="entry name" value="IMS"/>
    <property type="match status" value="1"/>
</dbReference>
<dbReference type="SUPFAM" id="SSF56672">
    <property type="entry name" value="DNA/RNA polymerases"/>
    <property type="match status" value="1"/>
</dbReference>
<dbReference type="Pfam" id="PF14377">
    <property type="entry name" value="UBM"/>
    <property type="match status" value="2"/>
</dbReference>
<dbReference type="Gene3D" id="3.30.70.270">
    <property type="match status" value="1"/>
</dbReference>
<dbReference type="InterPro" id="IPR036775">
    <property type="entry name" value="DNA_pol_Y-fam_lit_finger_sf"/>
</dbReference>
<feature type="compositionally biased region" description="Pro residues" evidence="15">
    <location>
        <begin position="233"/>
        <end position="254"/>
    </location>
</feature>
<dbReference type="InterPro" id="IPR053848">
    <property type="entry name" value="IMS_HHH_1"/>
</dbReference>
<protein>
    <recommendedName>
        <fullName evidence="3 13">DNA repair protein REV1</fullName>
        <ecNumber evidence="13">2.7.7.-</ecNumber>
    </recommendedName>
</protein>
<evidence type="ECO:0000256" key="9">
    <source>
        <dbReference type="ARBA" id="ARBA00022842"/>
    </source>
</evidence>
<evidence type="ECO:0000256" key="4">
    <source>
        <dbReference type="ARBA" id="ARBA00022634"/>
    </source>
</evidence>
<dbReference type="GO" id="GO:0070987">
    <property type="term" value="P:error-free translesion synthesis"/>
    <property type="evidence" value="ECO:0007669"/>
    <property type="project" value="TreeGrafter"/>
</dbReference>
<evidence type="ECO:0000256" key="12">
    <source>
        <dbReference type="ARBA" id="ARBA00023242"/>
    </source>
</evidence>
<dbReference type="Gene3D" id="1.10.150.20">
    <property type="entry name" value="5' to 3' exonuclease, C-terminal subdomain"/>
    <property type="match status" value="1"/>
</dbReference>
<feature type="compositionally biased region" description="Polar residues" evidence="15">
    <location>
        <begin position="720"/>
        <end position="741"/>
    </location>
</feature>
<keyword evidence="9 14" id="KW-0460">Magnesium</keyword>
<reference evidence="18 19" key="1">
    <citation type="journal article" date="2014" name="Genome Biol. Evol.">
        <title>The secreted proteins of Achlya hypogyna and Thraustotheca clavata identify the ancestral oomycete secretome and reveal gene acquisitions by horizontal gene transfer.</title>
        <authorList>
            <person name="Misner I."/>
            <person name="Blouin N."/>
            <person name="Leonard G."/>
            <person name="Richards T.A."/>
            <person name="Lane C.E."/>
        </authorList>
    </citation>
    <scope>NUCLEOTIDE SEQUENCE [LARGE SCALE GENOMIC DNA]</scope>
    <source>
        <strain evidence="18 19">ATCC 48635</strain>
    </source>
</reference>
<dbReference type="Gene3D" id="6.10.250.1490">
    <property type="match status" value="1"/>
</dbReference>
<dbReference type="EMBL" id="JNBR01000354">
    <property type="protein sequence ID" value="OQR94673.1"/>
    <property type="molecule type" value="Genomic_DNA"/>
</dbReference>
<feature type="domain" description="BRCT" evidence="16">
    <location>
        <begin position="44"/>
        <end position="134"/>
    </location>
</feature>
<keyword evidence="5 13" id="KW-0808">Transferase</keyword>
<feature type="region of interest" description="Disordered" evidence="15">
    <location>
        <begin position="799"/>
        <end position="835"/>
    </location>
</feature>
<evidence type="ECO:0000259" key="16">
    <source>
        <dbReference type="PROSITE" id="PS50172"/>
    </source>
</evidence>
<evidence type="ECO:0000256" key="2">
    <source>
        <dbReference type="ARBA" id="ARBA00010945"/>
    </source>
</evidence>
<evidence type="ECO:0000256" key="15">
    <source>
        <dbReference type="SAM" id="MobiDB-lite"/>
    </source>
</evidence>
<dbReference type="InterPro" id="IPR036420">
    <property type="entry name" value="BRCT_dom_sf"/>
</dbReference>
<dbReference type="InterPro" id="IPR012112">
    <property type="entry name" value="REV1"/>
</dbReference>
<dbReference type="GO" id="GO:0003684">
    <property type="term" value="F:damaged DNA binding"/>
    <property type="evidence" value="ECO:0007669"/>
    <property type="project" value="UniProtKB-UniRule"/>
</dbReference>
<dbReference type="Gene3D" id="3.40.50.10190">
    <property type="entry name" value="BRCT domain"/>
    <property type="match status" value="1"/>
</dbReference>
<accession>A0A1V9Z9L1</accession>
<dbReference type="InterPro" id="IPR043128">
    <property type="entry name" value="Rev_trsase/Diguanyl_cyclase"/>
</dbReference>
<dbReference type="PANTHER" id="PTHR45990">
    <property type="entry name" value="DNA REPAIR PROTEIN REV1"/>
    <property type="match status" value="1"/>
</dbReference>
<dbReference type="EC" id="2.7.7.-" evidence="13"/>
<dbReference type="InterPro" id="IPR001126">
    <property type="entry name" value="UmuC"/>
</dbReference>
<keyword evidence="6 13" id="KW-0548">Nucleotidyltransferase</keyword>
<comment type="function">
    <text evidence="13">Deoxycytidyl transferase involved in DNA repair. Transfers a dCMP residue from dCTP to the 3'-end of a DNA primer in a template-dependent reaction. May assist in the first step in the bypass of abasic lesions by the insertion of a nucleotide opposite the lesion. Required for normal induction of mutations by physical and chemical agents.</text>
</comment>
<comment type="similarity">
    <text evidence="2 13">Belongs to the DNA polymerase type-Y family.</text>
</comment>
<comment type="cofactor">
    <cofactor evidence="14">
        <name>Mg(2+)</name>
        <dbReference type="ChEBI" id="CHEBI:18420"/>
    </cofactor>
    <text evidence="14">Binds 2 magnesium ions.</text>
</comment>
<feature type="region of interest" description="Disordered" evidence="15">
    <location>
        <begin position="851"/>
        <end position="870"/>
    </location>
</feature>
<dbReference type="Proteomes" id="UP000243579">
    <property type="component" value="Unassembled WGS sequence"/>
</dbReference>
<feature type="compositionally biased region" description="Low complexity" evidence="15">
    <location>
        <begin position="218"/>
        <end position="232"/>
    </location>
</feature>
<evidence type="ECO:0000256" key="10">
    <source>
        <dbReference type="ARBA" id="ARBA00023125"/>
    </source>
</evidence>
<proteinExistence type="inferred from homology"/>
<feature type="binding site" evidence="14">
    <location>
        <position position="435"/>
    </location>
    <ligand>
        <name>Mg(2+)</name>
        <dbReference type="ChEBI" id="CHEBI:18420"/>
        <label>1</label>
    </ligand>
</feature>
<sequence>MEVGKGDGKGPPPLFSKKAPSLSFGQYMASKIRKLRGQNDGISSVDRLFAGIVVFVNGHTEPPKEELRRLVLLHGGQYEAYQTSRVTHMIATHLAESKLKELLRARKPLPVLHPKWIVDSIANGRLCRTQPYLYSGYRDAGQTTLQLTGAANIPLNTPPHIPRPHQHDSSPHAQPSTTPPLHRVTRKSPSQCSPAETPPRPVPPRMSLSPSKPPISPSQPDVTASQPDLSPAPLSPAPPQQLPPRSPLHRPPPARVDASGAPTVGGSRALSTRDGAAAFVRNFFAKSRLHHIGSWKSFFQAHAPELMAGAAVYDPSAYGRCESATRVILHVDMDCFFVSVALRHLPPVYRGLPVAVAHSGYSSHTDASTSEISSCNYVARSKGLRAGMFMERAKGLCPDLVVLPYDFEAIESVSCTVYRIFFRFTPAVQAVSCDEAFLEFPLGTDGAAIAAQLRDAIASETKCTASVGVSSNILLARLATKRAKPDGVCTIDATDAAVHIDALPVAELPGVGHVTRTKLAELNISTCAELQAWTVAALTPHVGPKTAQTLHGFARGLDCRPLERFQVAKSLSAEISYGVRLDSDAAAVEFVAELAKEVAARLAKGGFRAETLTIKAKIRQASAPLEPGKFLGCGAVDATSKSMRLPTPMDGTDDIVRAAIALWQQFHVIASDIRGIGIQAAKLSRRVGPSCAPSRLEQWVTREPDIASEPPAVTIVTPAATRQTSAATNRPPANSPGSLTLSQIDPSVLEALPAELQREVLGAVRPRVDQQWPASYSLIDTSVLEALPADLQREVRRTFHKPAQFQPLAAKRKAARPAMPPRPPKRTTPSPPRFSQIDASVWHELPASIQNEFGFPEPPAPPPTPTPPADGSLDACEAKVLRTIDNRRLDVAAVALRRLKRRCFERPADFNAVLHRCNDRVRELFGYALAPACVRPFPLEHNDANEASPG</sequence>
<name>A0A1V9Z9L1_ACHHY</name>
<dbReference type="STRING" id="1202772.A0A1V9Z9L1"/>
<dbReference type="Gene3D" id="3.30.1490.100">
    <property type="entry name" value="DNA polymerase, Y-family, little finger domain"/>
    <property type="match status" value="1"/>
</dbReference>
<keyword evidence="10 13" id="KW-0238">DNA-binding</keyword>
<dbReference type="GO" id="GO:0003887">
    <property type="term" value="F:DNA-directed DNA polymerase activity"/>
    <property type="evidence" value="ECO:0007669"/>
    <property type="project" value="InterPro"/>
</dbReference>
<evidence type="ECO:0000256" key="14">
    <source>
        <dbReference type="PIRSR" id="PIRSR036573-2"/>
    </source>
</evidence>
<dbReference type="CDD" id="cd17719">
    <property type="entry name" value="BRCT_Rev1"/>
    <property type="match status" value="1"/>
</dbReference>
<dbReference type="Pfam" id="PF11799">
    <property type="entry name" value="IMS_C"/>
    <property type="match status" value="1"/>
</dbReference>
<dbReference type="SUPFAM" id="SSF100879">
    <property type="entry name" value="Lesion bypass DNA polymerase (Y-family), little finger domain"/>
    <property type="match status" value="1"/>
</dbReference>
<dbReference type="GO" id="GO:0046872">
    <property type="term" value="F:metal ion binding"/>
    <property type="evidence" value="ECO:0007669"/>
    <property type="project" value="UniProtKB-KW"/>
</dbReference>
<keyword evidence="19" id="KW-1185">Reference proteome</keyword>
<dbReference type="Pfam" id="PF21999">
    <property type="entry name" value="IMS_HHH_1"/>
    <property type="match status" value="1"/>
</dbReference>
<dbReference type="Gene3D" id="3.40.1170.60">
    <property type="match status" value="1"/>
</dbReference>
<keyword evidence="4 13" id="KW-0237">DNA synthesis</keyword>
<dbReference type="PROSITE" id="PS50172">
    <property type="entry name" value="BRCT"/>
    <property type="match status" value="1"/>
</dbReference>
<evidence type="ECO:0000256" key="11">
    <source>
        <dbReference type="ARBA" id="ARBA00023204"/>
    </source>
</evidence>
<dbReference type="GO" id="GO:0006281">
    <property type="term" value="P:DNA repair"/>
    <property type="evidence" value="ECO:0007669"/>
    <property type="project" value="UniProtKB-KW"/>
</dbReference>
<keyword evidence="12 13" id="KW-0539">Nucleus</keyword>
<evidence type="ECO:0000256" key="3">
    <source>
        <dbReference type="ARBA" id="ARBA00020399"/>
    </source>
</evidence>
<evidence type="ECO:0000256" key="8">
    <source>
        <dbReference type="ARBA" id="ARBA00022763"/>
    </source>
</evidence>
<evidence type="ECO:0000256" key="7">
    <source>
        <dbReference type="ARBA" id="ARBA00022723"/>
    </source>
</evidence>
<dbReference type="PROSITE" id="PS50173">
    <property type="entry name" value="UMUC"/>
    <property type="match status" value="1"/>
</dbReference>
<dbReference type="InterPro" id="IPR001357">
    <property type="entry name" value="BRCT_dom"/>
</dbReference>
<feature type="region of interest" description="Disordered" evidence="15">
    <location>
        <begin position="151"/>
        <end position="269"/>
    </location>
</feature>
<comment type="caution">
    <text evidence="18">The sequence shown here is derived from an EMBL/GenBank/DDBJ whole genome shotgun (WGS) entry which is preliminary data.</text>
</comment>
<evidence type="ECO:0000256" key="1">
    <source>
        <dbReference type="ARBA" id="ARBA00004123"/>
    </source>
</evidence>
<comment type="subcellular location">
    <subcellularLocation>
        <location evidence="1 13">Nucleus</location>
    </subcellularLocation>
</comment>
<dbReference type="PIRSF" id="PIRSF036573">
    <property type="entry name" value="REV1"/>
    <property type="match status" value="1"/>
</dbReference>
<feature type="binding site" evidence="14">
    <location>
        <position position="332"/>
    </location>
    <ligand>
        <name>Mg(2+)</name>
        <dbReference type="ChEBI" id="CHEBI:18420"/>
        <label>1</label>
    </ligand>
</feature>
<feature type="domain" description="UmuC" evidence="17">
    <location>
        <begin position="328"/>
        <end position="512"/>
    </location>
</feature>
<gene>
    <name evidence="18" type="ORF">ACHHYP_00973</name>
</gene>
<feature type="region of interest" description="Disordered" evidence="15">
    <location>
        <begin position="719"/>
        <end position="741"/>
    </location>
</feature>
<evidence type="ECO:0000256" key="13">
    <source>
        <dbReference type="PIRNR" id="PIRNR036573"/>
    </source>
</evidence>
<dbReference type="AlphaFoldDB" id="A0A1V9Z9L1"/>
<keyword evidence="8 13" id="KW-0227">DNA damage</keyword>
<evidence type="ECO:0000313" key="19">
    <source>
        <dbReference type="Proteomes" id="UP000243579"/>
    </source>
</evidence>
<dbReference type="PANTHER" id="PTHR45990:SF1">
    <property type="entry name" value="DNA REPAIR PROTEIN REV1"/>
    <property type="match status" value="1"/>
</dbReference>
<evidence type="ECO:0000256" key="5">
    <source>
        <dbReference type="ARBA" id="ARBA00022679"/>
    </source>
</evidence>
<dbReference type="GO" id="GO:0042276">
    <property type="term" value="P:error-prone translesion synthesis"/>
    <property type="evidence" value="ECO:0007669"/>
    <property type="project" value="InterPro"/>
</dbReference>
<dbReference type="InterPro" id="IPR025527">
    <property type="entry name" value="HUWE1/Rev1_UBM"/>
</dbReference>
<dbReference type="InterPro" id="IPR043502">
    <property type="entry name" value="DNA/RNA_pol_sf"/>
</dbReference>
<dbReference type="Pfam" id="PF16589">
    <property type="entry name" value="BRCT_2"/>
    <property type="match status" value="1"/>
</dbReference>
<keyword evidence="7 14" id="KW-0479">Metal-binding</keyword>
<evidence type="ECO:0000259" key="17">
    <source>
        <dbReference type="PROSITE" id="PS50173"/>
    </source>
</evidence>
<evidence type="ECO:0000313" key="18">
    <source>
        <dbReference type="EMBL" id="OQR94673.1"/>
    </source>
</evidence>
<feature type="compositionally biased region" description="Pro residues" evidence="15">
    <location>
        <begin position="856"/>
        <end position="868"/>
    </location>
</feature>
<dbReference type="OrthoDB" id="427711at2759"/>
<dbReference type="GO" id="GO:0005634">
    <property type="term" value="C:nucleus"/>
    <property type="evidence" value="ECO:0007669"/>
    <property type="project" value="UniProtKB-SubCell"/>
</dbReference>
<dbReference type="SUPFAM" id="SSF52113">
    <property type="entry name" value="BRCT domain"/>
    <property type="match status" value="1"/>
</dbReference>
<evidence type="ECO:0000256" key="6">
    <source>
        <dbReference type="ARBA" id="ARBA00022695"/>
    </source>
</evidence>
<keyword evidence="11 13" id="KW-0234">DNA repair</keyword>